<organism evidence="3 4">
    <name type="scientific">Actinobaculum massiliense ACS-171-V-Col2</name>
    <dbReference type="NCBI Taxonomy" id="883066"/>
    <lineage>
        <taxon>Bacteria</taxon>
        <taxon>Bacillati</taxon>
        <taxon>Actinomycetota</taxon>
        <taxon>Actinomycetes</taxon>
        <taxon>Actinomycetales</taxon>
        <taxon>Actinomycetaceae</taxon>
        <taxon>Actinobaculum</taxon>
    </lineage>
</organism>
<feature type="domain" description="Nucleotidyl transferase" evidence="1">
    <location>
        <begin position="6"/>
        <end position="305"/>
    </location>
</feature>
<keyword evidence="4" id="KW-1185">Reference proteome</keyword>
<accession>K9EE40</accession>
<reference evidence="3 4" key="1">
    <citation type="submission" date="2012-09" db="EMBL/GenBank/DDBJ databases">
        <title>The Genome Sequence of Actinobaculum massiliae ACS-171-V-COL2.</title>
        <authorList>
            <consortium name="The Broad Institute Genome Sequencing Platform"/>
            <person name="Earl A."/>
            <person name="Ward D."/>
            <person name="Feldgarden M."/>
            <person name="Gevers D."/>
            <person name="Saerens B."/>
            <person name="Vaneechoutte M."/>
            <person name="Walker B."/>
            <person name="Young S.K."/>
            <person name="Zeng Q."/>
            <person name="Gargeya S."/>
            <person name="Fitzgerald M."/>
            <person name="Haas B."/>
            <person name="Abouelleil A."/>
            <person name="Alvarado L."/>
            <person name="Arachchi H.M."/>
            <person name="Berlin A."/>
            <person name="Chapman S.B."/>
            <person name="Goldberg J."/>
            <person name="Griggs A."/>
            <person name="Gujja S."/>
            <person name="Hansen M."/>
            <person name="Howarth C."/>
            <person name="Imamovic A."/>
            <person name="Larimer J."/>
            <person name="McCowen C."/>
            <person name="Montmayeur A."/>
            <person name="Murphy C."/>
            <person name="Neiman D."/>
            <person name="Pearson M."/>
            <person name="Priest M."/>
            <person name="Roberts A."/>
            <person name="Saif S."/>
            <person name="Shea T."/>
            <person name="Sisk P."/>
            <person name="Sykes S."/>
            <person name="Wortman J."/>
            <person name="Nusbaum C."/>
            <person name="Birren B."/>
        </authorList>
    </citation>
    <scope>NUCLEOTIDE SEQUENCE [LARGE SCALE GENOMIC DNA]</scope>
    <source>
        <strain evidence="4">ACS-171-V-Col2</strain>
    </source>
</reference>
<gene>
    <name evidence="3" type="ORF">HMPREF9233_01377</name>
</gene>
<dbReference type="Pfam" id="PF00483">
    <property type="entry name" value="NTP_transferase"/>
    <property type="match status" value="1"/>
</dbReference>
<comment type="caution">
    <text evidence="3">The sequence shown here is derived from an EMBL/GenBank/DDBJ whole genome shotgun (WGS) entry which is preliminary data.</text>
</comment>
<protein>
    <submittedName>
        <fullName evidence="3">Mannose-1-phosphate guanylyltransferase/mannose-6-phosphate isomerase</fullName>
    </submittedName>
</protein>
<dbReference type="STRING" id="202789.GCA_001457435_00732"/>
<dbReference type="SUPFAM" id="SSF53448">
    <property type="entry name" value="Nucleotide-diphospho-sugar transferases"/>
    <property type="match status" value="1"/>
</dbReference>
<dbReference type="Pfam" id="PF22640">
    <property type="entry name" value="ManC_GMP_beta-helix"/>
    <property type="match status" value="1"/>
</dbReference>
<evidence type="ECO:0000313" key="4">
    <source>
        <dbReference type="Proteomes" id="UP000009888"/>
    </source>
</evidence>
<dbReference type="CDD" id="cd02509">
    <property type="entry name" value="GDP-M1P_Guanylyltransferase"/>
    <property type="match status" value="1"/>
</dbReference>
<dbReference type="Gene3D" id="3.90.550.10">
    <property type="entry name" value="Spore Coat Polysaccharide Biosynthesis Protein SpsA, Chain A"/>
    <property type="match status" value="1"/>
</dbReference>
<sequence length="382" mass="40361">MEFHVIIPAGGAGTRLWPLSRASHPKFLVDLLGTGRTLLQSSVDRLRPLADSVTVVTGRAHVEAVREQLGSDFSRRAAIIEPSPRGTMAAIGLAAGVLEREFGDCLVGSFAADHAIADNVAFHAAVEAAMRAAEAGYIATLGITPDYAATGFGYIRAGEDLADLPAARERDLPAGSGSDLPAAREVKKFVEKPDAPTAESYLADGGYFWNAGIFIMRAKVLREALERFRPDIAAPLARAVAGWNLDADKQRAEVLQAWEEIPREVIDRAIAEPLAADGGVAVVPASIGWSDIGDFQSLAEHIPAVQRSLQQVDAAAPAQPVIAVDSEGALVYTSSKPIAVVGLPDAVVVDAGDVLLVTTRSRAQGVKNVVERLGEVGREDLR</sequence>
<evidence type="ECO:0000259" key="1">
    <source>
        <dbReference type="Pfam" id="PF00483"/>
    </source>
</evidence>
<dbReference type="RefSeq" id="WP_007001583.1">
    <property type="nucleotide sequence ID" value="NZ_JH992955.1"/>
</dbReference>
<dbReference type="InterPro" id="IPR049577">
    <property type="entry name" value="GMPP_N"/>
</dbReference>
<evidence type="ECO:0000259" key="2">
    <source>
        <dbReference type="Pfam" id="PF22640"/>
    </source>
</evidence>
<keyword evidence="3" id="KW-0548">Nucleotidyltransferase</keyword>
<proteinExistence type="predicted"/>
<dbReference type="PANTHER" id="PTHR46390:SF1">
    <property type="entry name" value="MANNOSE-1-PHOSPHATE GUANYLYLTRANSFERASE"/>
    <property type="match status" value="1"/>
</dbReference>
<keyword evidence="3" id="KW-0808">Transferase</keyword>
<dbReference type="Proteomes" id="UP000009888">
    <property type="component" value="Unassembled WGS sequence"/>
</dbReference>
<evidence type="ECO:0000313" key="3">
    <source>
        <dbReference type="EMBL" id="EKU94923.1"/>
    </source>
</evidence>
<dbReference type="SUPFAM" id="SSF159283">
    <property type="entry name" value="Guanosine diphospho-D-mannose pyrophosphorylase/mannose-6-phosphate isomerase linker domain"/>
    <property type="match status" value="1"/>
</dbReference>
<dbReference type="PANTHER" id="PTHR46390">
    <property type="entry name" value="MANNOSE-1-PHOSPHATE GUANYLYLTRANSFERASE"/>
    <property type="match status" value="1"/>
</dbReference>
<dbReference type="EMBL" id="AGWL01000007">
    <property type="protein sequence ID" value="EKU94923.1"/>
    <property type="molecule type" value="Genomic_DNA"/>
</dbReference>
<dbReference type="GO" id="GO:0016853">
    <property type="term" value="F:isomerase activity"/>
    <property type="evidence" value="ECO:0007669"/>
    <property type="project" value="UniProtKB-KW"/>
</dbReference>
<name>K9EE40_9ACTO</name>
<dbReference type="InterPro" id="IPR054566">
    <property type="entry name" value="ManC/GMP-like_b-helix"/>
</dbReference>
<dbReference type="InterPro" id="IPR005835">
    <property type="entry name" value="NTP_transferase_dom"/>
</dbReference>
<dbReference type="AlphaFoldDB" id="K9EE40"/>
<dbReference type="GO" id="GO:0004475">
    <property type="term" value="F:mannose-1-phosphate guanylyltransferase (GTP) activity"/>
    <property type="evidence" value="ECO:0007669"/>
    <property type="project" value="InterPro"/>
</dbReference>
<dbReference type="GO" id="GO:0009298">
    <property type="term" value="P:GDP-mannose biosynthetic process"/>
    <property type="evidence" value="ECO:0007669"/>
    <property type="project" value="TreeGrafter"/>
</dbReference>
<feature type="domain" description="MannoseP isomerase/GMP-like beta-helix" evidence="2">
    <location>
        <begin position="321"/>
        <end position="373"/>
    </location>
</feature>
<dbReference type="PATRIC" id="fig|883066.3.peg.1442"/>
<dbReference type="InterPro" id="IPR029044">
    <property type="entry name" value="Nucleotide-diphossugar_trans"/>
</dbReference>
<dbReference type="eggNOG" id="COG0836">
    <property type="taxonomic scope" value="Bacteria"/>
</dbReference>
<dbReference type="InterPro" id="IPR051161">
    <property type="entry name" value="Mannose-6P_isomerase_type2"/>
</dbReference>
<keyword evidence="3" id="KW-0413">Isomerase</keyword>
<dbReference type="HOGENOM" id="CLU_035527_0_1_11"/>